<dbReference type="Gene3D" id="3.40.50.720">
    <property type="entry name" value="NAD(P)-binding Rossmann-like Domain"/>
    <property type="match status" value="1"/>
</dbReference>
<feature type="domain" description="S-adenosyl-L-homocysteine hydrolase NAD binding" evidence="1">
    <location>
        <begin position="155"/>
        <end position="326"/>
    </location>
</feature>
<sequence>MDIGKLQDFNSNYVGDYPLLRKLAEDWAERKPLRGLRLLHNIPITRETMLKLEPLYLSGADVTVTHLRLPGLEPKQECVDLLKAAGAHMELDHAKLYGDYDIALDCCAQIPAMERVTVRRGFVELTQSGSPVYSKLDTDLPIYSLDLSRLKCLEAMFGTGEAFVRAFRQFVEPRIEGRKFVLFGYGKVGRGVSRYLAQEGAMLTVVDTNGANLEQARKAGFDTELSRPGPSLLNAVNDSFVVVMATGCEGLLQELIKPKQLADKVLLINMGADDEFGDRYAASRIVANKAPLNFLLDAPTTMFFIDPIFAVHNQCCEHVLDGNAHGFSPLPPELDLPVIEEWSTLYGIDISDIYY</sequence>
<reference evidence="2" key="1">
    <citation type="submission" date="2022-11" db="EMBL/GenBank/DDBJ databases">
        <title>Draft genome sequence of Hoeflea poritis E7-10 and Hoeflea prorocentri PM5-8, separated from scleractinian coral Porites lutea and marine dinoflagellate.</title>
        <authorList>
            <person name="Zhang G."/>
            <person name="Wei Q."/>
            <person name="Cai L."/>
        </authorList>
    </citation>
    <scope>NUCLEOTIDE SEQUENCE</scope>
    <source>
        <strain evidence="2">PM5-8</strain>
    </source>
</reference>
<dbReference type="EMBL" id="JAPJZI010000001">
    <property type="protein sequence ID" value="MDA5398829.1"/>
    <property type="molecule type" value="Genomic_DNA"/>
</dbReference>
<dbReference type="AlphaFoldDB" id="A0A9X3ZH83"/>
<dbReference type="SMART" id="SM00997">
    <property type="entry name" value="AdoHcyase_NAD"/>
    <property type="match status" value="1"/>
</dbReference>
<evidence type="ECO:0000313" key="2">
    <source>
        <dbReference type="EMBL" id="MDA5398829.1"/>
    </source>
</evidence>
<gene>
    <name evidence="2" type="ORF">OQ273_09635</name>
</gene>
<proteinExistence type="predicted"/>
<accession>A0A9X3ZH83</accession>
<organism evidence="2 3">
    <name type="scientific">Hoeflea prorocentri</name>
    <dbReference type="NCBI Taxonomy" id="1922333"/>
    <lineage>
        <taxon>Bacteria</taxon>
        <taxon>Pseudomonadati</taxon>
        <taxon>Pseudomonadota</taxon>
        <taxon>Alphaproteobacteria</taxon>
        <taxon>Hyphomicrobiales</taxon>
        <taxon>Rhizobiaceae</taxon>
        <taxon>Hoeflea</taxon>
    </lineage>
</organism>
<dbReference type="InterPro" id="IPR015878">
    <property type="entry name" value="Ado_hCys_hydrolase_NAD-bd"/>
</dbReference>
<comment type="caution">
    <text evidence="2">The sequence shown here is derived from an EMBL/GenBank/DDBJ whole genome shotgun (WGS) entry which is preliminary data.</text>
</comment>
<name>A0A9X3ZH83_9HYPH</name>
<dbReference type="InterPro" id="IPR036291">
    <property type="entry name" value="NAD(P)-bd_dom_sf"/>
</dbReference>
<dbReference type="SUPFAM" id="SSF52283">
    <property type="entry name" value="Formate/glycerate dehydrogenase catalytic domain-like"/>
    <property type="match status" value="1"/>
</dbReference>
<keyword evidence="3" id="KW-1185">Reference proteome</keyword>
<dbReference type="InterPro" id="IPR042172">
    <property type="entry name" value="Adenosylhomocyst_ase-like_sf"/>
</dbReference>
<dbReference type="Pfam" id="PF00670">
    <property type="entry name" value="AdoHcyase_NAD"/>
    <property type="match status" value="1"/>
</dbReference>
<dbReference type="Gene3D" id="3.40.50.1480">
    <property type="entry name" value="Adenosylhomocysteinase-like"/>
    <property type="match status" value="1"/>
</dbReference>
<dbReference type="Proteomes" id="UP001151234">
    <property type="component" value="Unassembled WGS sequence"/>
</dbReference>
<dbReference type="RefSeq" id="WP_267990233.1">
    <property type="nucleotide sequence ID" value="NZ_JAPJZI010000001.1"/>
</dbReference>
<dbReference type="InterPro" id="IPR020082">
    <property type="entry name" value="S-Ado-L-homoCys_hydrolase_CS"/>
</dbReference>
<evidence type="ECO:0000313" key="3">
    <source>
        <dbReference type="Proteomes" id="UP001151234"/>
    </source>
</evidence>
<dbReference type="SUPFAM" id="SSF51735">
    <property type="entry name" value="NAD(P)-binding Rossmann-fold domains"/>
    <property type="match status" value="1"/>
</dbReference>
<evidence type="ECO:0000259" key="1">
    <source>
        <dbReference type="SMART" id="SM00997"/>
    </source>
</evidence>
<protein>
    <submittedName>
        <fullName evidence="2">NAD-binding protein</fullName>
    </submittedName>
</protein>
<dbReference type="PROSITE" id="PS00739">
    <property type="entry name" value="ADOHCYASE_2"/>
    <property type="match status" value="1"/>
</dbReference>